<comment type="cofactor">
    <cofactor evidence="1 14">
        <name>pyridoxal 5'-phosphate</name>
        <dbReference type="ChEBI" id="CHEBI:597326"/>
    </cofactor>
</comment>
<organism evidence="16 17">
    <name type="scientific">Buchnera aphidicola</name>
    <name type="common">Melanaphis sacchari</name>
    <dbReference type="NCBI Taxonomy" id="2173854"/>
    <lineage>
        <taxon>Bacteria</taxon>
        <taxon>Pseudomonadati</taxon>
        <taxon>Pseudomonadota</taxon>
        <taxon>Gammaproteobacteria</taxon>
        <taxon>Enterobacterales</taxon>
        <taxon>Erwiniaceae</taxon>
        <taxon>Buchnera</taxon>
    </lineage>
</organism>
<evidence type="ECO:0000256" key="9">
    <source>
        <dbReference type="ARBA" id="ARBA00022679"/>
    </source>
</evidence>
<dbReference type="Pfam" id="PF00155">
    <property type="entry name" value="Aminotran_1_2"/>
    <property type="match status" value="1"/>
</dbReference>
<dbReference type="GO" id="GO:0004400">
    <property type="term" value="F:histidinol-phosphate transaminase activity"/>
    <property type="evidence" value="ECO:0007669"/>
    <property type="project" value="UniProtKB-UniRule"/>
</dbReference>
<evidence type="ECO:0000256" key="13">
    <source>
        <dbReference type="ARBA" id="ARBA00047481"/>
    </source>
</evidence>
<evidence type="ECO:0000256" key="12">
    <source>
        <dbReference type="ARBA" id="ARBA00030262"/>
    </source>
</evidence>
<dbReference type="InterPro" id="IPR001917">
    <property type="entry name" value="Aminotrans_II_pyridoxalP_BS"/>
</dbReference>
<proteinExistence type="inferred from homology"/>
<evidence type="ECO:0000256" key="8">
    <source>
        <dbReference type="ARBA" id="ARBA00022605"/>
    </source>
</evidence>
<comment type="pathway">
    <text evidence="2 14">Amino-acid biosynthesis; L-histidine biosynthesis; L-histidine from 5-phospho-alpha-D-ribose 1-diphosphate: step 7/9.</text>
</comment>
<keyword evidence="9 14" id="KW-0808">Transferase</keyword>
<dbReference type="GO" id="GO:0030170">
    <property type="term" value="F:pyridoxal phosphate binding"/>
    <property type="evidence" value="ECO:0007669"/>
    <property type="project" value="InterPro"/>
</dbReference>
<dbReference type="PANTHER" id="PTHR42885:SF2">
    <property type="entry name" value="HISTIDINOL-PHOSPHATE AMINOTRANSFERASE"/>
    <property type="match status" value="1"/>
</dbReference>
<evidence type="ECO:0000313" key="16">
    <source>
        <dbReference type="EMBL" id="AWH90662.1"/>
    </source>
</evidence>
<dbReference type="GO" id="GO:0000105">
    <property type="term" value="P:L-histidine biosynthetic process"/>
    <property type="evidence" value="ECO:0007669"/>
    <property type="project" value="UniProtKB-UniRule"/>
</dbReference>
<keyword evidence="10 14" id="KW-0663">Pyridoxal phosphate</keyword>
<dbReference type="EMBL" id="CP029161">
    <property type="protein sequence ID" value="AWH90662.1"/>
    <property type="molecule type" value="Genomic_DNA"/>
</dbReference>
<name>A0A2U8DHE8_9GAMM</name>
<dbReference type="InterPro" id="IPR015424">
    <property type="entry name" value="PyrdxlP-dep_Trfase"/>
</dbReference>
<accession>A0A2U8DHE8</accession>
<comment type="similarity">
    <text evidence="3 14">Belongs to the class-II pyridoxal-phosphate-dependent aminotransferase family. Histidinol-phosphate aminotransferase subfamily.</text>
</comment>
<dbReference type="SUPFAM" id="SSF53383">
    <property type="entry name" value="PLP-dependent transferases"/>
    <property type="match status" value="1"/>
</dbReference>
<comment type="catalytic activity">
    <reaction evidence="13 14">
        <text>L-histidinol phosphate + 2-oxoglutarate = 3-(imidazol-4-yl)-2-oxopropyl phosphate + L-glutamate</text>
        <dbReference type="Rhea" id="RHEA:23744"/>
        <dbReference type="ChEBI" id="CHEBI:16810"/>
        <dbReference type="ChEBI" id="CHEBI:29985"/>
        <dbReference type="ChEBI" id="CHEBI:57766"/>
        <dbReference type="ChEBI" id="CHEBI:57980"/>
        <dbReference type="EC" id="2.6.1.9"/>
    </reaction>
</comment>
<evidence type="ECO:0000259" key="15">
    <source>
        <dbReference type="Pfam" id="PF00155"/>
    </source>
</evidence>
<dbReference type="PANTHER" id="PTHR42885">
    <property type="entry name" value="HISTIDINOL-PHOSPHATE AMINOTRANSFERASE-RELATED"/>
    <property type="match status" value="1"/>
</dbReference>
<evidence type="ECO:0000256" key="5">
    <source>
        <dbReference type="ARBA" id="ARBA00012748"/>
    </source>
</evidence>
<dbReference type="InterPro" id="IPR015421">
    <property type="entry name" value="PyrdxlP-dep_Trfase_major"/>
</dbReference>
<dbReference type="HAMAP" id="MF_01023">
    <property type="entry name" value="HisC_aminotrans_2"/>
    <property type="match status" value="1"/>
</dbReference>
<dbReference type="InterPro" id="IPR005861">
    <property type="entry name" value="HisP_aminotrans"/>
</dbReference>
<dbReference type="AlphaFoldDB" id="A0A2U8DHE8"/>
<evidence type="ECO:0000256" key="7">
    <source>
        <dbReference type="ARBA" id="ARBA00022576"/>
    </source>
</evidence>
<reference evidence="16 17" key="1">
    <citation type="submission" date="2018-04" db="EMBL/GenBank/DDBJ databases">
        <title>Genome sequence of Buchnera aphidicola from Melaphis sacchari.</title>
        <authorList>
            <person name="Geib S.M."/>
            <person name="Palmer N.A."/>
            <person name="Sattler S.E."/>
            <person name="Sarath G."/>
        </authorList>
    </citation>
    <scope>NUCLEOTIDE SEQUENCE [LARGE SCALE GENOMIC DNA]</scope>
    <source>
        <strain evidence="16 17">LSU</strain>
    </source>
</reference>
<evidence type="ECO:0000256" key="14">
    <source>
        <dbReference type="HAMAP-Rule" id="MF_01023"/>
    </source>
</evidence>
<dbReference type="InterPro" id="IPR015422">
    <property type="entry name" value="PyrdxlP-dep_Trfase_small"/>
</dbReference>
<dbReference type="EC" id="2.6.1.9" evidence="5 14"/>
<keyword evidence="8 14" id="KW-0028">Amino-acid biosynthesis</keyword>
<dbReference type="OrthoDB" id="9813612at2"/>
<dbReference type="RefSeq" id="WP_158341438.1">
    <property type="nucleotide sequence ID" value="NZ_CP029161.1"/>
</dbReference>
<keyword evidence="7 14" id="KW-0032">Aminotransferase</keyword>
<comment type="subunit">
    <text evidence="4 14">Homodimer.</text>
</comment>
<evidence type="ECO:0000256" key="4">
    <source>
        <dbReference type="ARBA" id="ARBA00011738"/>
    </source>
</evidence>
<dbReference type="Proteomes" id="UP000244884">
    <property type="component" value="Chromosome"/>
</dbReference>
<protein>
    <recommendedName>
        <fullName evidence="6 14">Histidinol-phosphate aminotransferase</fullName>
        <ecNumber evidence="5 14">2.6.1.9</ecNumber>
    </recommendedName>
    <alternativeName>
        <fullName evidence="12 14">Imidazole acetol-phosphate transaminase</fullName>
    </alternativeName>
</protein>
<dbReference type="Gene3D" id="3.90.1150.10">
    <property type="entry name" value="Aspartate Aminotransferase, domain 1"/>
    <property type="match status" value="1"/>
</dbReference>
<dbReference type="InterPro" id="IPR004839">
    <property type="entry name" value="Aminotransferase_I/II_large"/>
</dbReference>
<dbReference type="UniPathway" id="UPA00031">
    <property type="reaction ID" value="UER00012"/>
</dbReference>
<feature type="modified residue" description="N6-(pyridoxal phosphate)lysine" evidence="14">
    <location>
        <position position="214"/>
    </location>
</feature>
<dbReference type="CDD" id="cd00609">
    <property type="entry name" value="AAT_like"/>
    <property type="match status" value="1"/>
</dbReference>
<sequence length="360" mass="41367">MTVDILHLARKNIQKLEPYQSARRIGGKGEVWLNANESPTPISFFSNIKSFNRYPEFQPKKLIQLYSKYVNISEDQILITRGADEGIELLMKSFCEPGKDAIIYCPPTYDMYGINAKIFGIEIKEILMLKNSWKIDISNIISNLDKVKLIYICNPNNPTGNLIHSKDLLILLKATLGRAILVIDEAYIEFSSKNSMVNFLKEYSNLIILRTLSKAFSLAGIRCGFVLASKEIINILHKVISPYPISSLIADIACQALHDNAILDMKNRVNQININRSYLVNELKKIIFIEKIFKSHANYILVKLFHFEKVFWSLWHKGIILRNQNHKINLKRCLRISVGSDVECLRLINELKRVSKKNIL</sequence>
<evidence type="ECO:0000256" key="10">
    <source>
        <dbReference type="ARBA" id="ARBA00022898"/>
    </source>
</evidence>
<evidence type="ECO:0000256" key="3">
    <source>
        <dbReference type="ARBA" id="ARBA00007970"/>
    </source>
</evidence>
<evidence type="ECO:0000256" key="11">
    <source>
        <dbReference type="ARBA" id="ARBA00023102"/>
    </source>
</evidence>
<evidence type="ECO:0000256" key="2">
    <source>
        <dbReference type="ARBA" id="ARBA00005011"/>
    </source>
</evidence>
<keyword evidence="11 14" id="KW-0368">Histidine biosynthesis</keyword>
<feature type="domain" description="Aminotransferase class I/classII large" evidence="15">
    <location>
        <begin position="38"/>
        <end position="349"/>
    </location>
</feature>
<gene>
    <name evidence="14" type="primary">hisC</name>
    <name evidence="16" type="ORF">DD681_02540</name>
</gene>
<dbReference type="NCBIfam" id="TIGR01141">
    <property type="entry name" value="hisC"/>
    <property type="match status" value="1"/>
</dbReference>
<evidence type="ECO:0000256" key="1">
    <source>
        <dbReference type="ARBA" id="ARBA00001933"/>
    </source>
</evidence>
<evidence type="ECO:0000313" key="17">
    <source>
        <dbReference type="Proteomes" id="UP000244884"/>
    </source>
</evidence>
<dbReference type="PROSITE" id="PS00599">
    <property type="entry name" value="AA_TRANSFER_CLASS_2"/>
    <property type="match status" value="1"/>
</dbReference>
<evidence type="ECO:0000256" key="6">
    <source>
        <dbReference type="ARBA" id="ARBA00018048"/>
    </source>
</evidence>
<dbReference type="Gene3D" id="3.40.640.10">
    <property type="entry name" value="Type I PLP-dependent aspartate aminotransferase-like (Major domain)"/>
    <property type="match status" value="1"/>
</dbReference>